<comment type="similarity">
    <text evidence="3">Belongs to the protein disulfide isomerase family.</text>
</comment>
<evidence type="ECO:0000256" key="4">
    <source>
        <dbReference type="ARBA" id="ARBA00012723"/>
    </source>
</evidence>
<evidence type="ECO:0000256" key="6">
    <source>
        <dbReference type="ARBA" id="ARBA00023235"/>
    </source>
</evidence>
<sequence>MSEFLNELDAGNLEPYLKSEPIPDDNSGPVTVAVGKNFDEVVINNNKDTLIEFYAPWCGHCKKLAPVFDELGEKVCSTLALVRVV</sequence>
<dbReference type="GO" id="GO:0006457">
    <property type="term" value="P:protein folding"/>
    <property type="evidence" value="ECO:0007669"/>
    <property type="project" value="TreeGrafter"/>
</dbReference>
<evidence type="ECO:0000313" key="10">
    <source>
        <dbReference type="Proteomes" id="UP000291343"/>
    </source>
</evidence>
<evidence type="ECO:0000256" key="2">
    <source>
        <dbReference type="ARBA" id="ARBA00004319"/>
    </source>
</evidence>
<gene>
    <name evidence="9" type="ORF">LSTR_LSTR016410</name>
</gene>
<evidence type="ECO:0000259" key="8">
    <source>
        <dbReference type="PROSITE" id="PS51352"/>
    </source>
</evidence>
<name>A0A482X7H8_LAOST</name>
<dbReference type="InterPro" id="IPR013766">
    <property type="entry name" value="Thioredoxin_domain"/>
</dbReference>
<keyword evidence="7" id="KW-0676">Redox-active center</keyword>
<dbReference type="GO" id="GO:0003756">
    <property type="term" value="F:protein disulfide isomerase activity"/>
    <property type="evidence" value="ECO:0007669"/>
    <property type="project" value="UniProtKB-EC"/>
</dbReference>
<reference evidence="9 10" key="1">
    <citation type="journal article" date="2017" name="Gigascience">
        <title>Genome sequence of the small brown planthopper, Laodelphax striatellus.</title>
        <authorList>
            <person name="Zhu J."/>
            <person name="Jiang F."/>
            <person name="Wang X."/>
            <person name="Yang P."/>
            <person name="Bao Y."/>
            <person name="Zhao W."/>
            <person name="Wang W."/>
            <person name="Lu H."/>
            <person name="Wang Q."/>
            <person name="Cui N."/>
            <person name="Li J."/>
            <person name="Chen X."/>
            <person name="Luo L."/>
            <person name="Yu J."/>
            <person name="Kang L."/>
            <person name="Cui F."/>
        </authorList>
    </citation>
    <scope>NUCLEOTIDE SEQUENCE [LARGE SCALE GENOMIC DNA]</scope>
    <source>
        <strain evidence="9">Lst14</strain>
    </source>
</reference>
<comment type="caution">
    <text evidence="9">The sequence shown here is derived from an EMBL/GenBank/DDBJ whole genome shotgun (WGS) entry which is preliminary data.</text>
</comment>
<comment type="catalytic activity">
    <reaction evidence="1">
        <text>Catalyzes the rearrangement of -S-S- bonds in proteins.</text>
        <dbReference type="EC" id="5.3.4.1"/>
    </reaction>
</comment>
<dbReference type="PROSITE" id="PS51352">
    <property type="entry name" value="THIOREDOXIN_2"/>
    <property type="match status" value="1"/>
</dbReference>
<keyword evidence="10" id="KW-1185">Reference proteome</keyword>
<dbReference type="AlphaFoldDB" id="A0A482X7H8"/>
<evidence type="ECO:0000313" key="9">
    <source>
        <dbReference type="EMBL" id="RZF41673.1"/>
    </source>
</evidence>
<accession>A0A482X7H8</accession>
<evidence type="ECO:0000256" key="5">
    <source>
        <dbReference type="ARBA" id="ARBA00022824"/>
    </source>
</evidence>
<evidence type="ECO:0000256" key="3">
    <source>
        <dbReference type="ARBA" id="ARBA00006347"/>
    </source>
</evidence>
<dbReference type="PANTHER" id="PTHR18929:SF132">
    <property type="entry name" value="PROTEIN DISULFIDE-ISOMERASE A3"/>
    <property type="match status" value="1"/>
</dbReference>
<dbReference type="Pfam" id="PF00085">
    <property type="entry name" value="Thioredoxin"/>
    <property type="match status" value="1"/>
</dbReference>
<comment type="subcellular location">
    <subcellularLocation>
        <location evidence="2">Endoplasmic reticulum lumen</location>
    </subcellularLocation>
</comment>
<dbReference type="InterPro" id="IPR017937">
    <property type="entry name" value="Thioredoxin_CS"/>
</dbReference>
<dbReference type="InterPro" id="IPR036249">
    <property type="entry name" value="Thioredoxin-like_sf"/>
</dbReference>
<dbReference type="SUPFAM" id="SSF52833">
    <property type="entry name" value="Thioredoxin-like"/>
    <property type="match status" value="1"/>
</dbReference>
<dbReference type="GO" id="GO:0005788">
    <property type="term" value="C:endoplasmic reticulum lumen"/>
    <property type="evidence" value="ECO:0007669"/>
    <property type="project" value="UniProtKB-SubCell"/>
</dbReference>
<keyword evidence="5" id="KW-0256">Endoplasmic reticulum</keyword>
<proteinExistence type="inferred from homology"/>
<dbReference type="Proteomes" id="UP000291343">
    <property type="component" value="Unassembled WGS sequence"/>
</dbReference>
<evidence type="ECO:0000256" key="7">
    <source>
        <dbReference type="ARBA" id="ARBA00023284"/>
    </source>
</evidence>
<dbReference type="PANTHER" id="PTHR18929">
    <property type="entry name" value="PROTEIN DISULFIDE ISOMERASE"/>
    <property type="match status" value="1"/>
</dbReference>
<evidence type="ECO:0000256" key="1">
    <source>
        <dbReference type="ARBA" id="ARBA00001182"/>
    </source>
</evidence>
<organism evidence="9 10">
    <name type="scientific">Laodelphax striatellus</name>
    <name type="common">Small brown planthopper</name>
    <name type="synonym">Delphax striatella</name>
    <dbReference type="NCBI Taxonomy" id="195883"/>
    <lineage>
        <taxon>Eukaryota</taxon>
        <taxon>Metazoa</taxon>
        <taxon>Ecdysozoa</taxon>
        <taxon>Arthropoda</taxon>
        <taxon>Hexapoda</taxon>
        <taxon>Insecta</taxon>
        <taxon>Pterygota</taxon>
        <taxon>Neoptera</taxon>
        <taxon>Paraneoptera</taxon>
        <taxon>Hemiptera</taxon>
        <taxon>Auchenorrhyncha</taxon>
        <taxon>Fulgoroidea</taxon>
        <taxon>Delphacidae</taxon>
        <taxon>Criomorphinae</taxon>
        <taxon>Laodelphax</taxon>
    </lineage>
</organism>
<dbReference type="STRING" id="195883.A0A482X7H8"/>
<feature type="domain" description="Thioredoxin" evidence="8">
    <location>
        <begin position="8"/>
        <end position="85"/>
    </location>
</feature>
<dbReference type="GO" id="GO:0034976">
    <property type="term" value="P:response to endoplasmic reticulum stress"/>
    <property type="evidence" value="ECO:0007669"/>
    <property type="project" value="TreeGrafter"/>
</dbReference>
<dbReference type="OrthoDB" id="427280at2759"/>
<dbReference type="EC" id="5.3.4.1" evidence="4"/>
<dbReference type="EMBL" id="QKKF02016551">
    <property type="protein sequence ID" value="RZF41673.1"/>
    <property type="molecule type" value="Genomic_DNA"/>
</dbReference>
<dbReference type="InParanoid" id="A0A482X7H8"/>
<protein>
    <recommendedName>
        <fullName evidence="4">protein disulfide-isomerase</fullName>
        <ecNumber evidence="4">5.3.4.1</ecNumber>
    </recommendedName>
</protein>
<keyword evidence="6" id="KW-0413">Isomerase</keyword>
<dbReference type="PROSITE" id="PS00194">
    <property type="entry name" value="THIOREDOXIN_1"/>
    <property type="match status" value="1"/>
</dbReference>
<dbReference type="Gene3D" id="3.40.30.10">
    <property type="entry name" value="Glutaredoxin"/>
    <property type="match status" value="2"/>
</dbReference>
<dbReference type="SMR" id="A0A482X7H8"/>